<dbReference type="InterPro" id="IPR008571">
    <property type="entry name" value="HerA-like"/>
</dbReference>
<proteinExistence type="predicted"/>
<name>A0A0F9V5A3_9ZZZZ</name>
<dbReference type="EMBL" id="LAZR01000673">
    <property type="protein sequence ID" value="KKN61068.1"/>
    <property type="molecule type" value="Genomic_DNA"/>
</dbReference>
<evidence type="ECO:0000259" key="1">
    <source>
        <dbReference type="Pfam" id="PF01935"/>
    </source>
</evidence>
<dbReference type="InterPro" id="IPR002789">
    <property type="entry name" value="HerA_central"/>
</dbReference>
<dbReference type="SUPFAM" id="SSF52540">
    <property type="entry name" value="P-loop containing nucleoside triphosphate hydrolases"/>
    <property type="match status" value="1"/>
</dbReference>
<dbReference type="Pfam" id="PF01935">
    <property type="entry name" value="DUF87"/>
    <property type="match status" value="1"/>
</dbReference>
<gene>
    <name evidence="2" type="ORF">LCGC14_0525760</name>
</gene>
<sequence length="690" mass="79723">MSKINTNKIQNEDYSKIDIIIRELTSIFDDNIFYNVRQVRKKKSHIIDKLERSIPRQYINRIVNIFLKNLPKKIYHGEILGYQLKRYIEKKFNKFLSEIFKCGDSKVKDDIYNEKEGNFNKMRNNANEHPTKKDDLNQKHLLETSDDITLYDGQPLGNFSNASRISQNPKYFPLSIIRNDEIGRISPNSNTKVAKCTITDNYQEHPYLNGMYVTFNAFPGNKTLGRILNIHTLNSTPSKLLKASLINNETNQDILNIIRDVDARVGDIYIDKVLFKGKFYKELGNAPPTGIPVYEATEKDIKEFYCKPTDNAIQFVRINKRLGFIPDFDLKQIITQHIYIIGKTGAGKGLLANAFMASIVRRNLEIAPGEERNIPCLYFDYTGQFANDAYGYFAALESICGEDPRVVVEANTIGIQNEEDLIEIFCRKYRILDLGWDPRKLGSIQRHLNSRITIDSTFQDFLNELPNAIRTAYSGNAQNHVQKLQDHLCCLGDTIWNTEIEPLKSPTLFNQLVEHLRNGKFVIINLSSLRNSEYKPGTVYRILKFVHEFLNDNFTRTQREMDFPVIVGIDEAQNFAPNTTKLHSGYYLEECNSLISQLCAEDRKTGLCMLLITQRLSWINRNVLANIGAWFVSKINYVDLDNLKKELGTYDFVHFKKWNFHIFGDISSIQKFPTIALKPEKLAELKNEDY</sequence>
<dbReference type="Gene3D" id="3.40.50.300">
    <property type="entry name" value="P-loop containing nucleotide triphosphate hydrolases"/>
    <property type="match status" value="2"/>
</dbReference>
<evidence type="ECO:0000313" key="2">
    <source>
        <dbReference type="EMBL" id="KKN61068.1"/>
    </source>
</evidence>
<feature type="domain" description="Helicase HerA central" evidence="1">
    <location>
        <begin position="328"/>
        <end position="544"/>
    </location>
</feature>
<organism evidence="2">
    <name type="scientific">marine sediment metagenome</name>
    <dbReference type="NCBI Taxonomy" id="412755"/>
    <lineage>
        <taxon>unclassified sequences</taxon>
        <taxon>metagenomes</taxon>
        <taxon>ecological metagenomes</taxon>
    </lineage>
</organism>
<dbReference type="AlphaFoldDB" id="A0A0F9V5A3"/>
<dbReference type="InterPro" id="IPR027417">
    <property type="entry name" value="P-loop_NTPase"/>
</dbReference>
<dbReference type="PANTHER" id="PTHR42957">
    <property type="entry name" value="HELICASE MJ1565-RELATED"/>
    <property type="match status" value="1"/>
</dbReference>
<comment type="caution">
    <text evidence="2">The sequence shown here is derived from an EMBL/GenBank/DDBJ whole genome shotgun (WGS) entry which is preliminary data.</text>
</comment>
<dbReference type="PANTHER" id="PTHR42957:SF2">
    <property type="entry name" value="HELICASE HERA CENTRAL DOMAIN-CONTAINING PROTEIN"/>
    <property type="match status" value="1"/>
</dbReference>
<accession>A0A0F9V5A3</accession>
<protein>
    <recommendedName>
        <fullName evidence="1">Helicase HerA central domain-containing protein</fullName>
    </recommendedName>
</protein>
<reference evidence="2" key="1">
    <citation type="journal article" date="2015" name="Nature">
        <title>Complex archaea that bridge the gap between prokaryotes and eukaryotes.</title>
        <authorList>
            <person name="Spang A."/>
            <person name="Saw J.H."/>
            <person name="Jorgensen S.L."/>
            <person name="Zaremba-Niedzwiedzka K."/>
            <person name="Martijn J."/>
            <person name="Lind A.E."/>
            <person name="van Eijk R."/>
            <person name="Schleper C."/>
            <person name="Guy L."/>
            <person name="Ettema T.J."/>
        </authorList>
    </citation>
    <scope>NUCLEOTIDE SEQUENCE</scope>
</reference>